<keyword evidence="6" id="KW-0411">Iron-sulfur</keyword>
<evidence type="ECO:0000256" key="3">
    <source>
        <dbReference type="ARBA" id="ARBA00022691"/>
    </source>
</evidence>
<dbReference type="Gene3D" id="3.20.20.70">
    <property type="entry name" value="Aldolase class I"/>
    <property type="match status" value="1"/>
</dbReference>
<dbReference type="SUPFAM" id="SSF102114">
    <property type="entry name" value="Radical SAM enzymes"/>
    <property type="match status" value="1"/>
</dbReference>
<dbReference type="AlphaFoldDB" id="A0A2W7RG81"/>
<feature type="domain" description="Radical SAM core" evidence="7">
    <location>
        <begin position="65"/>
        <end position="229"/>
    </location>
</feature>
<dbReference type="SFLD" id="SFLDG01067">
    <property type="entry name" value="SPASM/twitch_domain_containing"/>
    <property type="match status" value="1"/>
</dbReference>
<evidence type="ECO:0000259" key="7">
    <source>
        <dbReference type="Pfam" id="PF04055"/>
    </source>
</evidence>
<dbReference type="CDD" id="cd01335">
    <property type="entry name" value="Radical_SAM"/>
    <property type="match status" value="1"/>
</dbReference>
<accession>A0A2W7RG81</accession>
<evidence type="ECO:0000313" key="9">
    <source>
        <dbReference type="EMBL" id="PZX58116.1"/>
    </source>
</evidence>
<keyword evidence="2" id="KW-0004">4Fe-4S</keyword>
<evidence type="ECO:0000313" key="10">
    <source>
        <dbReference type="Proteomes" id="UP000248882"/>
    </source>
</evidence>
<dbReference type="PANTHER" id="PTHR11228">
    <property type="entry name" value="RADICAL SAM DOMAIN PROTEIN"/>
    <property type="match status" value="1"/>
</dbReference>
<dbReference type="InterPro" id="IPR058240">
    <property type="entry name" value="rSAM_sf"/>
</dbReference>
<evidence type="ECO:0000256" key="1">
    <source>
        <dbReference type="ARBA" id="ARBA00001966"/>
    </source>
</evidence>
<dbReference type="GO" id="GO:0051536">
    <property type="term" value="F:iron-sulfur cluster binding"/>
    <property type="evidence" value="ECO:0007669"/>
    <property type="project" value="UniProtKB-KW"/>
</dbReference>
<dbReference type="SFLD" id="SFLDS00029">
    <property type="entry name" value="Radical_SAM"/>
    <property type="match status" value="1"/>
</dbReference>
<sequence>MLQIASSLSYALLDRVKNKLTTAQAFLSLLTFQKIFNYLLLASSFQLSRIIGKPILWGKPTTLSIEPTTSCNLRCPECPSGLRDFSRPTGMLQEQLFKKTIDQVQGYLTWLHLYFQGEPFLNPRFLEMVAYADSKDIFTSTSTNAHYLQEKQVNEVLQSGLKQLIVSMDGITQDIYEKYRVGGRLDKVQKGITLLLSEREKSRQNFPRVVLQFLVTGQNEHQLPELKRWAKEMQVDELQLKTTQIYDYENGSELIPSDLGYSRYVPTGNGKWKLKKKLENKCWRMWQGAVSTWDGKIVPCCFDKDAAYVMGELKSQSLSSIWSSPPYQNFRKQLLNDRTQIEICRNCTE</sequence>
<name>A0A2W7RG81_9BACT</name>
<keyword evidence="4" id="KW-0479">Metal-binding</keyword>
<comment type="cofactor">
    <cofactor evidence="1">
        <name>[4Fe-4S] cluster</name>
        <dbReference type="ChEBI" id="CHEBI:49883"/>
    </cofactor>
</comment>
<keyword evidence="5" id="KW-0408">Iron</keyword>
<dbReference type="Pfam" id="PF04055">
    <property type="entry name" value="Radical_SAM"/>
    <property type="match status" value="1"/>
</dbReference>
<keyword evidence="10" id="KW-1185">Reference proteome</keyword>
<dbReference type="GO" id="GO:0046872">
    <property type="term" value="F:metal ion binding"/>
    <property type="evidence" value="ECO:0007669"/>
    <property type="project" value="UniProtKB-KW"/>
</dbReference>
<dbReference type="InterPro" id="IPR023885">
    <property type="entry name" value="4Fe4S-binding_SPASM_dom"/>
</dbReference>
<dbReference type="PANTHER" id="PTHR11228:SF7">
    <property type="entry name" value="PQQA PEPTIDE CYCLASE"/>
    <property type="match status" value="1"/>
</dbReference>
<protein>
    <submittedName>
        <fullName evidence="9">Radical SAM protein with 4Fe4S-binding SPASM domain</fullName>
    </submittedName>
</protein>
<dbReference type="InterPro" id="IPR007197">
    <property type="entry name" value="rSAM"/>
</dbReference>
<feature type="domain" description="4Fe4S-binding SPASM" evidence="8">
    <location>
        <begin position="282"/>
        <end position="348"/>
    </location>
</feature>
<proteinExistence type="predicted"/>
<evidence type="ECO:0000256" key="6">
    <source>
        <dbReference type="ARBA" id="ARBA00023014"/>
    </source>
</evidence>
<evidence type="ECO:0000259" key="8">
    <source>
        <dbReference type="Pfam" id="PF13186"/>
    </source>
</evidence>
<evidence type="ECO:0000256" key="2">
    <source>
        <dbReference type="ARBA" id="ARBA00022485"/>
    </source>
</evidence>
<reference evidence="9 10" key="1">
    <citation type="submission" date="2018-06" db="EMBL/GenBank/DDBJ databases">
        <title>Genomic Encyclopedia of Archaeal and Bacterial Type Strains, Phase II (KMG-II): from individual species to whole genera.</title>
        <authorList>
            <person name="Goeker M."/>
        </authorList>
    </citation>
    <scope>NUCLEOTIDE SEQUENCE [LARGE SCALE GENOMIC DNA]</scope>
    <source>
        <strain evidence="9 10">DSM 19830</strain>
    </source>
</reference>
<dbReference type="EMBL" id="QKZT01000001">
    <property type="protein sequence ID" value="PZX58116.1"/>
    <property type="molecule type" value="Genomic_DNA"/>
</dbReference>
<dbReference type="Pfam" id="PF13186">
    <property type="entry name" value="SPASM"/>
    <property type="match status" value="1"/>
</dbReference>
<evidence type="ECO:0000256" key="4">
    <source>
        <dbReference type="ARBA" id="ARBA00022723"/>
    </source>
</evidence>
<dbReference type="SFLD" id="SFLDG01387">
    <property type="entry name" value="BtrN-like_SPASM_domain_contain"/>
    <property type="match status" value="1"/>
</dbReference>
<comment type="caution">
    <text evidence="9">The sequence shown here is derived from an EMBL/GenBank/DDBJ whole genome shotgun (WGS) entry which is preliminary data.</text>
</comment>
<dbReference type="InterPro" id="IPR013785">
    <property type="entry name" value="Aldolase_TIM"/>
</dbReference>
<dbReference type="Proteomes" id="UP000248882">
    <property type="component" value="Unassembled WGS sequence"/>
</dbReference>
<evidence type="ECO:0000256" key="5">
    <source>
        <dbReference type="ARBA" id="ARBA00023004"/>
    </source>
</evidence>
<dbReference type="GO" id="GO:0003824">
    <property type="term" value="F:catalytic activity"/>
    <property type="evidence" value="ECO:0007669"/>
    <property type="project" value="InterPro"/>
</dbReference>
<keyword evidence="3" id="KW-0949">S-adenosyl-L-methionine</keyword>
<dbReference type="InterPro" id="IPR050377">
    <property type="entry name" value="Radical_SAM_PqqE_MftC-like"/>
</dbReference>
<gene>
    <name evidence="9" type="ORF">LV85_00302</name>
</gene>
<dbReference type="InterPro" id="IPR034391">
    <property type="entry name" value="AdoMet-like_SPASM_containing"/>
</dbReference>
<organism evidence="9 10">
    <name type="scientific">Algoriphagus chordae</name>
    <dbReference type="NCBI Taxonomy" id="237019"/>
    <lineage>
        <taxon>Bacteria</taxon>
        <taxon>Pseudomonadati</taxon>
        <taxon>Bacteroidota</taxon>
        <taxon>Cytophagia</taxon>
        <taxon>Cytophagales</taxon>
        <taxon>Cyclobacteriaceae</taxon>
        <taxon>Algoriphagus</taxon>
    </lineage>
</organism>